<sequence>MAEQQTPAFDGKASQLKRKPGESLPSQTSTPEFAPSAPEKRRRAAANAPPTLGLTPFNPNAKSEVVTALADISSKVSAAMTLQETYLWEIKKQLDELQVENTFLEVEQAVLGGQKFDLEWQKTKLEKRVFELETMLLSATAETEKRTNVVKKAEELMGSSNRVGYQGYMKVADTLRLALEAMQEPNV</sequence>
<dbReference type="RefSeq" id="XP_064656527.1">
    <property type="nucleotide sequence ID" value="XM_064805422.1"/>
</dbReference>
<keyword evidence="3" id="KW-1185">Reference proteome</keyword>
<evidence type="ECO:0000256" key="1">
    <source>
        <dbReference type="SAM" id="MobiDB-lite"/>
    </source>
</evidence>
<proteinExistence type="predicted"/>
<evidence type="ECO:0000313" key="3">
    <source>
        <dbReference type="Proteomes" id="UP001337655"/>
    </source>
</evidence>
<dbReference type="AlphaFoldDB" id="A0AAV9P439"/>
<reference evidence="2 3" key="1">
    <citation type="submission" date="2023-08" db="EMBL/GenBank/DDBJ databases">
        <title>Black Yeasts Isolated from many extreme environments.</title>
        <authorList>
            <person name="Coleine C."/>
            <person name="Stajich J.E."/>
            <person name="Selbmann L."/>
        </authorList>
    </citation>
    <scope>NUCLEOTIDE SEQUENCE [LARGE SCALE GENOMIC DNA]</scope>
    <source>
        <strain evidence="2 3">CCFEE 5935</strain>
    </source>
</reference>
<dbReference type="Proteomes" id="UP001337655">
    <property type="component" value="Unassembled WGS sequence"/>
</dbReference>
<organism evidence="2 3">
    <name type="scientific">Saxophila tyrrhenica</name>
    <dbReference type="NCBI Taxonomy" id="1690608"/>
    <lineage>
        <taxon>Eukaryota</taxon>
        <taxon>Fungi</taxon>
        <taxon>Dikarya</taxon>
        <taxon>Ascomycota</taxon>
        <taxon>Pezizomycotina</taxon>
        <taxon>Dothideomycetes</taxon>
        <taxon>Dothideomycetidae</taxon>
        <taxon>Mycosphaerellales</taxon>
        <taxon>Extremaceae</taxon>
        <taxon>Saxophila</taxon>
    </lineage>
</organism>
<protein>
    <submittedName>
        <fullName evidence="2">Uncharacterized protein</fullName>
    </submittedName>
</protein>
<comment type="caution">
    <text evidence="2">The sequence shown here is derived from an EMBL/GenBank/DDBJ whole genome shotgun (WGS) entry which is preliminary data.</text>
</comment>
<dbReference type="EMBL" id="JAVRRT010000013">
    <property type="protein sequence ID" value="KAK5166645.1"/>
    <property type="molecule type" value="Genomic_DNA"/>
</dbReference>
<accession>A0AAV9P439</accession>
<feature type="region of interest" description="Disordered" evidence="1">
    <location>
        <begin position="1"/>
        <end position="59"/>
    </location>
</feature>
<dbReference type="GeneID" id="89929523"/>
<evidence type="ECO:0000313" key="2">
    <source>
        <dbReference type="EMBL" id="KAK5166645.1"/>
    </source>
</evidence>
<name>A0AAV9P439_9PEZI</name>
<gene>
    <name evidence="2" type="ORF">LTR77_008189</name>
</gene>